<accession>A0A0F9M887</accession>
<comment type="caution">
    <text evidence="1">The sequence shown here is derived from an EMBL/GenBank/DDBJ whole genome shotgun (WGS) entry which is preliminary data.</text>
</comment>
<organism evidence="1">
    <name type="scientific">marine sediment metagenome</name>
    <dbReference type="NCBI Taxonomy" id="412755"/>
    <lineage>
        <taxon>unclassified sequences</taxon>
        <taxon>metagenomes</taxon>
        <taxon>ecological metagenomes</taxon>
    </lineage>
</organism>
<feature type="non-terminal residue" evidence="1">
    <location>
        <position position="1"/>
    </location>
</feature>
<evidence type="ECO:0000313" key="1">
    <source>
        <dbReference type="EMBL" id="KKN01934.1"/>
    </source>
</evidence>
<proteinExistence type="predicted"/>
<dbReference type="AlphaFoldDB" id="A0A0F9M887"/>
<dbReference type="EMBL" id="LAZR01005204">
    <property type="protein sequence ID" value="KKN01934.1"/>
    <property type="molecule type" value="Genomic_DNA"/>
</dbReference>
<name>A0A0F9M887_9ZZZZ</name>
<reference evidence="1" key="1">
    <citation type="journal article" date="2015" name="Nature">
        <title>Complex archaea that bridge the gap between prokaryotes and eukaryotes.</title>
        <authorList>
            <person name="Spang A."/>
            <person name="Saw J.H."/>
            <person name="Jorgensen S.L."/>
            <person name="Zaremba-Niedzwiedzka K."/>
            <person name="Martijn J."/>
            <person name="Lind A.E."/>
            <person name="van Eijk R."/>
            <person name="Schleper C."/>
            <person name="Guy L."/>
            <person name="Ettema T.J."/>
        </authorList>
    </citation>
    <scope>NUCLEOTIDE SEQUENCE</scope>
</reference>
<sequence length="306" mass="31437">ANLNVADWDTAFGWGNHALAGYITGFSELNDLTAAVTWANVPEANIPTHTGHVTGGTDLALVVAAITGQIALTSGLAGTDELLVSDAGVIKRMDITVLETYMEANIALPIGQVSGFTDNSTDWDTAFGWGNHAVPGYLTSIPTHTGHVTGDAGLTLVVAAITGQAELTTGLASTDEVLVSDGGVIKRMDISVLEEYLSTNLTGLTFGIQFFISTGADATYIIDQFASFAYTIVDAVAETASGTITLEVNIDTVAVTGISAMAITSTESTDTASATNAVAAGATVDFIFTANSSALGLSVKLNCTRD</sequence>
<gene>
    <name evidence="1" type="ORF">LCGC14_1122850</name>
</gene>
<protein>
    <submittedName>
        <fullName evidence="1">Uncharacterized protein</fullName>
    </submittedName>
</protein>